<organism evidence="2 3">
    <name type="scientific">Anopheles dirus</name>
    <dbReference type="NCBI Taxonomy" id="7168"/>
    <lineage>
        <taxon>Eukaryota</taxon>
        <taxon>Metazoa</taxon>
        <taxon>Ecdysozoa</taxon>
        <taxon>Arthropoda</taxon>
        <taxon>Hexapoda</taxon>
        <taxon>Insecta</taxon>
        <taxon>Pterygota</taxon>
        <taxon>Neoptera</taxon>
        <taxon>Endopterygota</taxon>
        <taxon>Diptera</taxon>
        <taxon>Nematocera</taxon>
        <taxon>Culicoidea</taxon>
        <taxon>Culicidae</taxon>
        <taxon>Anophelinae</taxon>
        <taxon>Anopheles</taxon>
    </lineage>
</organism>
<evidence type="ECO:0000313" key="3">
    <source>
        <dbReference type="Proteomes" id="UP000075884"/>
    </source>
</evidence>
<protein>
    <submittedName>
        <fullName evidence="2">Uncharacterized protein</fullName>
    </submittedName>
</protein>
<feature type="compositionally biased region" description="Low complexity" evidence="1">
    <location>
        <begin position="121"/>
        <end position="137"/>
    </location>
</feature>
<feature type="compositionally biased region" description="Low complexity" evidence="1">
    <location>
        <begin position="93"/>
        <end position="106"/>
    </location>
</feature>
<sequence length="384" mass="41325">MSSVPAVVDTTDSSVIRGNSVPAATFAVRNVALDEEEAYRKLFSSEHQWHDGAGDDAGSGEPSGRGFLNSTFIHERPGDGRPSSRSSEDDRSSSSLSSSSLIGSGASDDDYKGGLLATADDSGPSSISSRPSDSSRGFQNTFTVLERHLQSKHFQFRQLRRFLQYNESSQTPVFCNAPPSLNDSSNYLRSISEESAHSSTGTATSVSSGECGEQLTANLTVRTTVPDSRTKIAIHHSSRSIDEEDGHDRPSFLELELEASDRLRRLRERLGGSVPDLPGSAESVESPLAKALYGVSLESLAKNNTDRTHPDPSVFIEEEEDKRSLSGEYPDYPYYVARGANGLPYLKVVRNASGGAIAGDKVSANVRQMALLAEGYNSASNEAF</sequence>
<dbReference type="VEuPathDB" id="VectorBase:ADIR010854"/>
<keyword evidence="3" id="KW-1185">Reference proteome</keyword>
<feature type="region of interest" description="Disordered" evidence="1">
    <location>
        <begin position="48"/>
        <end position="137"/>
    </location>
</feature>
<reference evidence="2" key="2">
    <citation type="submission" date="2020-05" db="UniProtKB">
        <authorList>
            <consortium name="EnsemblMetazoa"/>
        </authorList>
    </citation>
    <scope>IDENTIFICATION</scope>
    <source>
        <strain evidence="2">WRAIR2</strain>
    </source>
</reference>
<dbReference type="Proteomes" id="UP000075884">
    <property type="component" value="Unassembled WGS sequence"/>
</dbReference>
<reference evidence="3" key="1">
    <citation type="submission" date="2013-03" db="EMBL/GenBank/DDBJ databases">
        <title>The Genome Sequence of Anopheles dirus WRAIR2.</title>
        <authorList>
            <consortium name="The Broad Institute Genomics Platform"/>
            <person name="Neafsey D.E."/>
            <person name="Walton C."/>
            <person name="Walker B."/>
            <person name="Young S.K."/>
            <person name="Zeng Q."/>
            <person name="Gargeya S."/>
            <person name="Fitzgerald M."/>
            <person name="Haas B."/>
            <person name="Abouelleil A."/>
            <person name="Allen A.W."/>
            <person name="Alvarado L."/>
            <person name="Arachchi H.M."/>
            <person name="Berlin A.M."/>
            <person name="Chapman S.B."/>
            <person name="Gainer-Dewar J."/>
            <person name="Goldberg J."/>
            <person name="Griggs A."/>
            <person name="Gujja S."/>
            <person name="Hansen M."/>
            <person name="Howarth C."/>
            <person name="Imamovic A."/>
            <person name="Ireland A."/>
            <person name="Larimer J."/>
            <person name="McCowan C."/>
            <person name="Murphy C."/>
            <person name="Pearson M."/>
            <person name="Poon T.W."/>
            <person name="Priest M."/>
            <person name="Roberts A."/>
            <person name="Saif S."/>
            <person name="Shea T."/>
            <person name="Sisk P."/>
            <person name="Sykes S."/>
            <person name="Wortman J."/>
            <person name="Nusbaum C."/>
            <person name="Birren B."/>
        </authorList>
    </citation>
    <scope>NUCLEOTIDE SEQUENCE [LARGE SCALE GENOMIC DNA]</scope>
    <source>
        <strain evidence="3">WRAIR2</strain>
    </source>
</reference>
<dbReference type="EnsemblMetazoa" id="ADIR010854-RA">
    <property type="protein sequence ID" value="ADIR010854-PA"/>
    <property type="gene ID" value="ADIR010854"/>
</dbReference>
<name>A0A182NT64_9DIPT</name>
<proteinExistence type="predicted"/>
<evidence type="ECO:0000313" key="2">
    <source>
        <dbReference type="EnsemblMetazoa" id="ADIR010854-PA"/>
    </source>
</evidence>
<evidence type="ECO:0000256" key="1">
    <source>
        <dbReference type="SAM" id="MobiDB-lite"/>
    </source>
</evidence>
<accession>A0A182NT64</accession>
<dbReference type="AlphaFoldDB" id="A0A182NT64"/>